<keyword evidence="8" id="KW-1185">Reference proteome</keyword>
<feature type="signal peptide" evidence="6">
    <location>
        <begin position="1"/>
        <end position="30"/>
    </location>
</feature>
<reference evidence="7" key="1">
    <citation type="submission" date="2024-03" db="EMBL/GenBank/DDBJ databases">
        <authorList>
            <consortium name="ELIXIR-Norway"/>
            <consortium name="Elixir Norway"/>
        </authorList>
    </citation>
    <scope>NUCLEOTIDE SEQUENCE</scope>
</reference>
<dbReference type="PANTHER" id="PTHR31232">
    <property type="match status" value="1"/>
</dbReference>
<evidence type="ECO:0000256" key="4">
    <source>
        <dbReference type="ARBA" id="ARBA00022525"/>
    </source>
</evidence>
<keyword evidence="4 6" id="KW-0964">Secreted</keyword>
<evidence type="ECO:0000256" key="5">
    <source>
        <dbReference type="ARBA" id="ARBA00022729"/>
    </source>
</evidence>
<organism evidence="7 8">
    <name type="scientific">Sphagnum jensenii</name>
    <dbReference type="NCBI Taxonomy" id="128206"/>
    <lineage>
        <taxon>Eukaryota</taxon>
        <taxon>Viridiplantae</taxon>
        <taxon>Streptophyta</taxon>
        <taxon>Embryophyta</taxon>
        <taxon>Bryophyta</taxon>
        <taxon>Sphagnophytina</taxon>
        <taxon>Sphagnopsida</taxon>
        <taxon>Sphagnales</taxon>
        <taxon>Sphagnaceae</taxon>
        <taxon>Sphagnum</taxon>
    </lineage>
</organism>
<protein>
    <recommendedName>
        <fullName evidence="6">S-protein homolog</fullName>
    </recommendedName>
</protein>
<proteinExistence type="inferred from homology"/>
<evidence type="ECO:0000313" key="8">
    <source>
        <dbReference type="Proteomes" id="UP001497522"/>
    </source>
</evidence>
<keyword evidence="5 6" id="KW-0732">Signal</keyword>
<gene>
    <name evidence="7" type="ORF">CSSPJE1EN2_LOCUS6700</name>
</gene>
<comment type="subcellular location">
    <subcellularLocation>
        <location evidence="1 6">Secreted</location>
    </subcellularLocation>
</comment>
<keyword evidence="3 6" id="KW-0713">Self-incompatibility</keyword>
<sequence length="139" mass="15433">MIKRMGCGQFLVVVVVVTMMLVLQAPGVEGKDSVQITNGMDVTLLVWCKSKNDDLGVVNMAPGQVWGFRFNDNIFGSTLFTCSAQARGYKLVSLIVWQGWSYSGPAMCNVANRDWTFAPSGIWCNGKFFESWPHELTLN</sequence>
<evidence type="ECO:0000313" key="7">
    <source>
        <dbReference type="EMBL" id="CAK9863705.1"/>
    </source>
</evidence>
<evidence type="ECO:0000256" key="3">
    <source>
        <dbReference type="ARBA" id="ARBA00022471"/>
    </source>
</evidence>
<name>A0ABP1AMC4_9BRYO</name>
<dbReference type="Pfam" id="PF05938">
    <property type="entry name" value="Self-incomp_S1"/>
    <property type="match status" value="1"/>
</dbReference>
<dbReference type="InterPro" id="IPR010264">
    <property type="entry name" value="Self-incomp_S1"/>
</dbReference>
<accession>A0ABP1AMC4</accession>
<dbReference type="PANTHER" id="PTHR31232:SF43">
    <property type="entry name" value="S-PROTEIN HOMOLOG 29-RELATED"/>
    <property type="match status" value="1"/>
</dbReference>
<feature type="chain" id="PRO_5044976117" description="S-protein homolog" evidence="6">
    <location>
        <begin position="31"/>
        <end position="139"/>
    </location>
</feature>
<comment type="similarity">
    <text evidence="2 6">Belongs to the plant self-incompatibility (S1) protein family.</text>
</comment>
<evidence type="ECO:0000256" key="2">
    <source>
        <dbReference type="ARBA" id="ARBA00005581"/>
    </source>
</evidence>
<dbReference type="EMBL" id="OZ023715">
    <property type="protein sequence ID" value="CAK9863705.1"/>
    <property type="molecule type" value="Genomic_DNA"/>
</dbReference>
<evidence type="ECO:0000256" key="1">
    <source>
        <dbReference type="ARBA" id="ARBA00004613"/>
    </source>
</evidence>
<dbReference type="Proteomes" id="UP001497522">
    <property type="component" value="Chromosome 14"/>
</dbReference>
<evidence type="ECO:0000256" key="6">
    <source>
        <dbReference type="RuleBase" id="RU367044"/>
    </source>
</evidence>